<dbReference type="GO" id="GO:0043328">
    <property type="term" value="P:protein transport to vacuole involved in ubiquitin-dependent protein catabolic process via the multivesicular body sorting pathway"/>
    <property type="evidence" value="ECO:0007669"/>
    <property type="project" value="TreeGrafter"/>
</dbReference>
<feature type="compositionally biased region" description="Low complexity" evidence="6">
    <location>
        <begin position="1356"/>
        <end position="1369"/>
    </location>
</feature>
<feature type="compositionally biased region" description="Polar residues" evidence="6">
    <location>
        <begin position="1225"/>
        <end position="1250"/>
    </location>
</feature>
<feature type="region of interest" description="Disordered" evidence="6">
    <location>
        <begin position="865"/>
        <end position="895"/>
    </location>
</feature>
<evidence type="ECO:0000256" key="3">
    <source>
        <dbReference type="ARBA" id="ARBA00022490"/>
    </source>
</evidence>
<evidence type="ECO:0000256" key="2">
    <source>
        <dbReference type="ARBA" id="ARBA00004496"/>
    </source>
</evidence>
<accession>A0AA39IK44</accession>
<keyword evidence="4" id="KW-0967">Endosome</keyword>
<dbReference type="GO" id="GO:0032456">
    <property type="term" value="P:endocytic recycling"/>
    <property type="evidence" value="ECO:0007669"/>
    <property type="project" value="TreeGrafter"/>
</dbReference>
<protein>
    <recommendedName>
        <fullName evidence="7">BRO1 domain-containing protein</fullName>
    </recommendedName>
</protein>
<sequence>MEGISRVPMLVAEIKVSAAELQPEFRTKIKQYIADHYMADPSQFDAAITEIEEIRKRICQYVIDPEALCVMKRYYAQMLMVKMRFPMEENDPVAVPFAWYDRIMEMPTPAVFEDVNFELGCILYNIGTFHASLGAVETRVDLDSIKNAFMHFQLAAWPLKYMRDEMNLGKFGTTDFEHSILTWYINLYLNQAQECLLEKSMIDHKKPLTVATIAFFLQNSYRCCRKHLDESSVGEVVSSSRFKEWVRTCSVKSNLYGAIGHLYLGMKADEEKKWGVRVAHYNLALDFIKAAEKDGKNDKRESMKQSLIFAFEVIVGKQKNAAKENDFIYHERIPKFEDLEIPSGKLLTKPIAFDPQDRSVLGDDLFSQLLPVSVIRAVSVYEEEKTNLKRKIEDRVNKKNDELEEYFRALNLDEINVDTEPDKMTLPEDLLAANAAFSAQPEAFAEILNKLHELGNRSREAESKLNELKVRLDAIDLPEITGDKGYEVISGTLEKRLEIFNQNRDKDTNLQSIIADESEHIRTLSMPISELKKTIISIAPKLDESDNGRKLKRILDKVDEMRLQRIQLLDSLRMDISNDDIRGRLLAEKHEDNTDLFAKELGKHDKQIAVIDQNLAAQENILNALTDANAQYSTVRQQSVELAQKRMNQILALVNAYDVFKDVNEKAGAGINFYSQLLAESVKLEPSISGMEMHCQKVKKEQQEKQREMEEKMREIHMKAETSDTMALFGYGSQQNEPVVPPVTARRDRASKDRPRIDFMEFYRNKMAEMSGGSALPPGPSRVAPSPRLPPQGGVPVAPAGYGAPRAVPSTRSLAALRQQLATGGPSAGAAASFAPSVVLPQATAGNFVNPGQAIPGATPYQLPIVPPPVSPSGSSISTRMSSPCQPQHGNDFQQGMNSVQVAGQFPGNQLRSQHMPSGYPGASPSVFAPTVSQPAAPSQSQPMMQSQYLPTPSGPSVPSSYSSATSSSYPQFGPSAIQTSTVAAQMPPQQVQFSGYPSASQAVPNQASTANAYHGYPAQFGAGQPGMPTPGSGASTQYSQPPFMVAASTATCPIPSQPPTQASTVPVPSIATGNVGIPPSHNAPFMGLPGHPSAVPPIAPTVTSTVSGIPQPQGAPYPQGAQTVQSRQFTPVLNGQQSSLPAARNVTPSVQGAILSGMYSSAGNVAMQGFRSPFAPNVQFGSPLNSGLSTPVRSYNEVASPAPLQQNVQPAQASQLPSQPVQANSASSTPRPQLNQLNNPSTRSATPVNPQLGRPQIPPAGMGGFQSPFAPKLNQPNPLLNASGSSPWHKGTPIQFAPLPQVPTQPPIPQHMVPQPSQPTQLAPQVQQPTFSQPSQPVQQPQWRQNTLQPQHHATQPVQSTQWTQPSQPSQPPPPSQSAKFSNVDLLSSLMDDPLGIAHLPAPLVPSQTNTTRVVTALEVPGPTETTQLPPALTPLPTNHLEQPTPTVVTTTQPLQHSAPTPQQIHSECATPQPSVPETPVFDQSAIDVQSKGEPQLRPSASVLPIIQPSQSSSSLQSSEQHTLSMSTVTSVNYVAYPSEKTMDDEAIENGKAMDLNNLMNPTTFDIGSSDETRMQKRLARNQFNNPLPPLDPSDPLNHLDANFFRSKS</sequence>
<dbReference type="EMBL" id="JAUCMV010000001">
    <property type="protein sequence ID" value="KAK0424829.1"/>
    <property type="molecule type" value="Genomic_DNA"/>
</dbReference>
<evidence type="ECO:0000256" key="1">
    <source>
        <dbReference type="ARBA" id="ARBA00004177"/>
    </source>
</evidence>
<keyword evidence="3" id="KW-0963">Cytoplasm</keyword>
<dbReference type="Pfam" id="PF03097">
    <property type="entry name" value="BRO1"/>
    <property type="match status" value="1"/>
</dbReference>
<feature type="compositionally biased region" description="Polar residues" evidence="6">
    <location>
        <begin position="1456"/>
        <end position="1474"/>
    </location>
</feature>
<evidence type="ECO:0000256" key="6">
    <source>
        <dbReference type="SAM" id="MobiDB-lite"/>
    </source>
</evidence>
<dbReference type="PANTHER" id="PTHR23030:SF30">
    <property type="entry name" value="TYROSINE-PROTEIN PHOSPHATASE NON-RECEPTOR TYPE 23"/>
    <property type="match status" value="1"/>
</dbReference>
<feature type="compositionally biased region" description="Polar residues" evidence="6">
    <location>
        <begin position="1275"/>
        <end position="1287"/>
    </location>
</feature>
<evidence type="ECO:0000256" key="4">
    <source>
        <dbReference type="ARBA" id="ARBA00022753"/>
    </source>
</evidence>
<feature type="region of interest" description="Disordered" evidence="6">
    <location>
        <begin position="909"/>
        <end position="970"/>
    </location>
</feature>
<feature type="coiled-coil region" evidence="5">
    <location>
        <begin position="378"/>
        <end position="409"/>
    </location>
</feature>
<feature type="region of interest" description="Disordered" evidence="6">
    <location>
        <begin position="1453"/>
        <end position="1478"/>
    </location>
</feature>
<feature type="region of interest" description="Disordered" evidence="6">
    <location>
        <begin position="1584"/>
        <end position="1610"/>
    </location>
</feature>
<evidence type="ECO:0000313" key="8">
    <source>
        <dbReference type="EMBL" id="KAK0424829.1"/>
    </source>
</evidence>
<evidence type="ECO:0000313" key="9">
    <source>
        <dbReference type="Proteomes" id="UP001175271"/>
    </source>
</evidence>
<comment type="caution">
    <text evidence="8">The sequence shown here is derived from an EMBL/GenBank/DDBJ whole genome shotgun (WGS) entry which is preliminary data.</text>
</comment>
<comment type="subcellular location">
    <subcellularLocation>
        <location evidence="2">Cytoplasm</location>
    </subcellularLocation>
    <subcellularLocation>
        <location evidence="1">Endosome</location>
    </subcellularLocation>
</comment>
<feature type="compositionally biased region" description="Polar residues" evidence="6">
    <location>
        <begin position="1344"/>
        <end position="1355"/>
    </location>
</feature>
<evidence type="ECO:0000256" key="5">
    <source>
        <dbReference type="SAM" id="Coils"/>
    </source>
</evidence>
<keyword evidence="5" id="KW-0175">Coiled coil</keyword>
<dbReference type="Pfam" id="PF13949">
    <property type="entry name" value="ALIX_LYPXL_bnd"/>
    <property type="match status" value="1"/>
</dbReference>
<dbReference type="InterPro" id="IPR004328">
    <property type="entry name" value="BRO1_dom"/>
</dbReference>
<dbReference type="SMART" id="SM01041">
    <property type="entry name" value="BRO1"/>
    <property type="match status" value="1"/>
</dbReference>
<feature type="compositionally biased region" description="Low complexity" evidence="6">
    <location>
        <begin position="1209"/>
        <end position="1224"/>
    </location>
</feature>
<feature type="compositionally biased region" description="Polar residues" evidence="6">
    <location>
        <begin position="879"/>
        <end position="895"/>
    </location>
</feature>
<feature type="region of interest" description="Disordered" evidence="6">
    <location>
        <begin position="770"/>
        <end position="792"/>
    </location>
</feature>
<dbReference type="InterPro" id="IPR025304">
    <property type="entry name" value="ALIX_V_dom"/>
</dbReference>
<gene>
    <name evidence="8" type="ORF">QR680_008877</name>
</gene>
<feature type="compositionally biased region" description="Pro residues" evidence="6">
    <location>
        <begin position="1301"/>
        <end position="1310"/>
    </location>
</feature>
<keyword evidence="9" id="KW-1185">Reference proteome</keyword>
<dbReference type="GO" id="GO:0005768">
    <property type="term" value="C:endosome"/>
    <property type="evidence" value="ECO:0007669"/>
    <property type="project" value="UniProtKB-SubCell"/>
</dbReference>
<dbReference type="PANTHER" id="PTHR23030">
    <property type="entry name" value="PCD6 INTERACTING PROTEIN-RELATED"/>
    <property type="match status" value="1"/>
</dbReference>
<feature type="compositionally biased region" description="Low complexity" evidence="6">
    <location>
        <begin position="933"/>
        <end position="970"/>
    </location>
</feature>
<dbReference type="InterPro" id="IPR038499">
    <property type="entry name" value="BRO1_sf"/>
</dbReference>
<feature type="region of interest" description="Disordered" evidence="6">
    <location>
        <begin position="1206"/>
        <end position="1382"/>
    </location>
</feature>
<dbReference type="Gene3D" id="1.25.40.280">
    <property type="entry name" value="alix/aip1 like domains"/>
    <property type="match status" value="1"/>
</dbReference>
<dbReference type="Proteomes" id="UP001175271">
    <property type="component" value="Unassembled WGS sequence"/>
</dbReference>
<organism evidence="8 9">
    <name type="scientific">Steinernema hermaphroditum</name>
    <dbReference type="NCBI Taxonomy" id="289476"/>
    <lineage>
        <taxon>Eukaryota</taxon>
        <taxon>Metazoa</taxon>
        <taxon>Ecdysozoa</taxon>
        <taxon>Nematoda</taxon>
        <taxon>Chromadorea</taxon>
        <taxon>Rhabditida</taxon>
        <taxon>Tylenchina</taxon>
        <taxon>Panagrolaimomorpha</taxon>
        <taxon>Strongyloidoidea</taxon>
        <taxon>Steinernematidae</taxon>
        <taxon>Steinernema</taxon>
    </lineage>
</organism>
<feature type="domain" description="BRO1" evidence="7">
    <location>
        <begin position="8"/>
        <end position="403"/>
    </location>
</feature>
<evidence type="ECO:0000259" key="7">
    <source>
        <dbReference type="PROSITE" id="PS51180"/>
    </source>
</evidence>
<name>A0AA39IK44_9BILA</name>
<dbReference type="Gene3D" id="1.20.140.50">
    <property type="entry name" value="alix/aip1 like domains"/>
    <property type="match status" value="1"/>
</dbReference>
<dbReference type="GO" id="GO:0045022">
    <property type="term" value="P:early endosome to late endosome transport"/>
    <property type="evidence" value="ECO:0007669"/>
    <property type="project" value="TreeGrafter"/>
</dbReference>
<feature type="coiled-coil region" evidence="5">
    <location>
        <begin position="691"/>
        <end position="719"/>
    </location>
</feature>
<dbReference type="Gene3D" id="1.20.120.560">
    <property type="entry name" value="alix/aip1 in complex with the ypdl late domain"/>
    <property type="match status" value="1"/>
</dbReference>
<reference evidence="8" key="1">
    <citation type="submission" date="2023-06" db="EMBL/GenBank/DDBJ databases">
        <title>Genomic analysis of the entomopathogenic nematode Steinernema hermaphroditum.</title>
        <authorList>
            <person name="Schwarz E.M."/>
            <person name="Heppert J.K."/>
            <person name="Baniya A."/>
            <person name="Schwartz H.T."/>
            <person name="Tan C.-H."/>
            <person name="Antoshechkin I."/>
            <person name="Sternberg P.W."/>
            <person name="Goodrich-Blair H."/>
            <person name="Dillman A.R."/>
        </authorList>
    </citation>
    <scope>NUCLEOTIDE SEQUENCE</scope>
    <source>
        <strain evidence="8">PS9179</strain>
        <tissue evidence="8">Whole animal</tissue>
    </source>
</reference>
<dbReference type="PROSITE" id="PS51180">
    <property type="entry name" value="BRO1"/>
    <property type="match status" value="1"/>
</dbReference>
<proteinExistence type="predicted"/>
<feature type="compositionally biased region" description="Low complexity" evidence="6">
    <location>
        <begin position="1325"/>
        <end position="1343"/>
    </location>
</feature>